<keyword evidence="4" id="KW-1185">Reference proteome</keyword>
<protein>
    <recommendedName>
        <fullName evidence="2">hAT-like transposase RNase-H fold domain-containing protein</fullName>
    </recommendedName>
</protein>
<keyword evidence="1" id="KW-1133">Transmembrane helix</keyword>
<dbReference type="EnsemblPlants" id="HORVU.MOREX.r3.2HG0122020.1">
    <property type="protein sequence ID" value="HORVU.MOREX.r3.2HG0122020.1.CDS1"/>
    <property type="gene ID" value="HORVU.MOREX.r3.2HG0122020"/>
</dbReference>
<dbReference type="Proteomes" id="UP000011116">
    <property type="component" value="Chromosome 2H"/>
</dbReference>
<feature type="transmembrane region" description="Helical" evidence="1">
    <location>
        <begin position="144"/>
        <end position="162"/>
    </location>
</feature>
<dbReference type="InterPro" id="IPR012337">
    <property type="entry name" value="RNaseH-like_sf"/>
</dbReference>
<dbReference type="Pfam" id="PF14372">
    <property type="entry name" value="hAT-like_RNase-H"/>
    <property type="match status" value="1"/>
</dbReference>
<proteinExistence type="predicted"/>
<accession>A0A8I6WS58</accession>
<evidence type="ECO:0000256" key="1">
    <source>
        <dbReference type="SAM" id="Phobius"/>
    </source>
</evidence>
<reference evidence="3" key="2">
    <citation type="submission" date="2020-10" db="EMBL/GenBank/DDBJ databases">
        <authorList>
            <person name="Scholz U."/>
            <person name="Mascher M."/>
            <person name="Fiebig A."/>
        </authorList>
    </citation>
    <scope>NUCLEOTIDE SEQUENCE [LARGE SCALE GENOMIC DNA]</scope>
    <source>
        <strain evidence="3">cv. Morex</strain>
    </source>
</reference>
<keyword evidence="1" id="KW-0472">Membrane</keyword>
<dbReference type="InterPro" id="IPR025525">
    <property type="entry name" value="hAT-like_transposase_RNase-H"/>
</dbReference>
<evidence type="ECO:0000313" key="4">
    <source>
        <dbReference type="Proteomes" id="UP000011116"/>
    </source>
</evidence>
<reference evidence="3" key="3">
    <citation type="submission" date="2022-01" db="UniProtKB">
        <authorList>
            <consortium name="EnsemblPlants"/>
        </authorList>
    </citation>
    <scope>IDENTIFICATION</scope>
    <source>
        <strain evidence="3">subsp. vulgare</strain>
    </source>
</reference>
<dbReference type="AlphaFoldDB" id="A0A8I6WS58"/>
<dbReference type="GO" id="GO:0003677">
    <property type="term" value="F:DNA binding"/>
    <property type="evidence" value="ECO:0007669"/>
    <property type="project" value="InterPro"/>
</dbReference>
<dbReference type="SMR" id="A0A8I6WS58"/>
<feature type="domain" description="hAT-like transposase RNase-H fold" evidence="2">
    <location>
        <begin position="98"/>
        <end position="178"/>
    </location>
</feature>
<reference evidence="4" key="1">
    <citation type="journal article" date="2012" name="Nature">
        <title>A physical, genetic and functional sequence assembly of the barley genome.</title>
        <authorList>
            <consortium name="The International Barley Genome Sequencing Consortium"/>
            <person name="Mayer K.F."/>
            <person name="Waugh R."/>
            <person name="Brown J.W."/>
            <person name="Schulman A."/>
            <person name="Langridge P."/>
            <person name="Platzer M."/>
            <person name="Fincher G.B."/>
            <person name="Muehlbauer G.J."/>
            <person name="Sato K."/>
            <person name="Close T.J."/>
            <person name="Wise R.P."/>
            <person name="Stein N."/>
        </authorList>
    </citation>
    <scope>NUCLEOTIDE SEQUENCE [LARGE SCALE GENOMIC DNA]</scope>
    <source>
        <strain evidence="4">cv. Morex</strain>
    </source>
</reference>
<name>A0A8I6WS58_HORVV</name>
<evidence type="ECO:0000259" key="2">
    <source>
        <dbReference type="Pfam" id="PF14372"/>
    </source>
</evidence>
<sequence length="181" mass="21699">MIRESVKYIRSSPSRKEKFQEIIEQHGVPCRKTLGLDVPTRLNSTYMMIDIAKECRGLFDSLAVQDRRTFQPSFEDWENAEDVCTLLKVFYEATNVTSDTKYPTSNLYFHEMWKVKLTLEHQHYEEDSQMGTTVKYMKRKFKRYWKMSWLSLCIPVILYPQFKLKYIAFRFGLEFGNELQQ</sequence>
<dbReference type="PANTHER" id="PTHR23272:SF184">
    <property type="entry name" value="OS03G0311250 PROTEIN"/>
    <property type="match status" value="1"/>
</dbReference>
<dbReference type="SUPFAM" id="SSF53098">
    <property type="entry name" value="Ribonuclease H-like"/>
    <property type="match status" value="1"/>
</dbReference>
<dbReference type="PANTHER" id="PTHR23272">
    <property type="entry name" value="BED FINGER-RELATED"/>
    <property type="match status" value="1"/>
</dbReference>
<evidence type="ECO:0000313" key="3">
    <source>
        <dbReference type="EnsemblPlants" id="HORVU.MOREX.r3.2HG0122020.1.CDS1"/>
    </source>
</evidence>
<keyword evidence="1" id="KW-0812">Transmembrane</keyword>
<dbReference type="Gramene" id="HORVU.MOREX.r3.2HG0122020.1">
    <property type="protein sequence ID" value="HORVU.MOREX.r3.2HG0122020.1.CDS1"/>
    <property type="gene ID" value="HORVU.MOREX.r3.2HG0122020"/>
</dbReference>
<organism evidence="3 4">
    <name type="scientific">Hordeum vulgare subsp. vulgare</name>
    <name type="common">Domesticated barley</name>
    <dbReference type="NCBI Taxonomy" id="112509"/>
    <lineage>
        <taxon>Eukaryota</taxon>
        <taxon>Viridiplantae</taxon>
        <taxon>Streptophyta</taxon>
        <taxon>Embryophyta</taxon>
        <taxon>Tracheophyta</taxon>
        <taxon>Spermatophyta</taxon>
        <taxon>Magnoliopsida</taxon>
        <taxon>Liliopsida</taxon>
        <taxon>Poales</taxon>
        <taxon>Poaceae</taxon>
        <taxon>BOP clade</taxon>
        <taxon>Pooideae</taxon>
        <taxon>Triticodae</taxon>
        <taxon>Triticeae</taxon>
        <taxon>Hordeinae</taxon>
        <taxon>Hordeum</taxon>
    </lineage>
</organism>